<feature type="region of interest" description="Disordered" evidence="1">
    <location>
        <begin position="20"/>
        <end position="74"/>
    </location>
</feature>
<sequence length="74" mass="8169">MSKLLVVIIAVVLVGALASPLGQQVEEPAEGVMSSRVQRSPDPVPDRHGGKYHNGGKYGHDHHDHHDHHKHKHH</sequence>
<feature type="compositionally biased region" description="Basic residues" evidence="1">
    <location>
        <begin position="65"/>
        <end position="74"/>
    </location>
</feature>
<keyword evidence="2" id="KW-0732">Signal</keyword>
<organism evidence="3 4">
    <name type="scientific">Fopius arisanus</name>
    <dbReference type="NCBI Taxonomy" id="64838"/>
    <lineage>
        <taxon>Eukaryota</taxon>
        <taxon>Metazoa</taxon>
        <taxon>Ecdysozoa</taxon>
        <taxon>Arthropoda</taxon>
        <taxon>Hexapoda</taxon>
        <taxon>Insecta</taxon>
        <taxon>Pterygota</taxon>
        <taxon>Neoptera</taxon>
        <taxon>Endopterygota</taxon>
        <taxon>Hymenoptera</taxon>
        <taxon>Apocrita</taxon>
        <taxon>Ichneumonoidea</taxon>
        <taxon>Braconidae</taxon>
        <taxon>Opiinae</taxon>
        <taxon>Fopius</taxon>
    </lineage>
</organism>
<feature type="signal peptide" evidence="2">
    <location>
        <begin position="1"/>
        <end position="18"/>
    </location>
</feature>
<evidence type="ECO:0000256" key="2">
    <source>
        <dbReference type="SAM" id="SignalP"/>
    </source>
</evidence>
<name>A0A9R1T626_9HYME</name>
<keyword evidence="3" id="KW-1185">Reference proteome</keyword>
<dbReference type="Proteomes" id="UP000694866">
    <property type="component" value="Unplaced"/>
</dbReference>
<evidence type="ECO:0000313" key="4">
    <source>
        <dbReference type="RefSeq" id="XP_011303979.1"/>
    </source>
</evidence>
<evidence type="ECO:0000256" key="1">
    <source>
        <dbReference type="SAM" id="MobiDB-lite"/>
    </source>
</evidence>
<reference evidence="4" key="1">
    <citation type="submission" date="2025-08" db="UniProtKB">
        <authorList>
            <consortium name="RefSeq"/>
        </authorList>
    </citation>
    <scope>IDENTIFICATION</scope>
    <source>
        <strain evidence="4">USDA-PBARC FA_bdor</strain>
        <tissue evidence="4">Whole organism</tissue>
    </source>
</reference>
<dbReference type="AlphaFoldDB" id="A0A9R1T626"/>
<gene>
    <name evidence="4" type="primary">LOC105267069</name>
</gene>
<proteinExistence type="predicted"/>
<dbReference type="GeneID" id="105267069"/>
<dbReference type="KEGG" id="fas:105267069"/>
<feature type="chain" id="PRO_5040343898" evidence="2">
    <location>
        <begin position="19"/>
        <end position="74"/>
    </location>
</feature>
<dbReference type="RefSeq" id="XP_011303979.1">
    <property type="nucleotide sequence ID" value="XM_011305677.1"/>
</dbReference>
<accession>A0A9R1T626</accession>
<evidence type="ECO:0000313" key="3">
    <source>
        <dbReference type="Proteomes" id="UP000694866"/>
    </source>
</evidence>
<protein>
    <submittedName>
        <fullName evidence="4">Protein spalt-accessory-like</fullName>
    </submittedName>
</protein>